<dbReference type="NCBIfam" id="TIGR04025">
    <property type="entry name" value="PPOX_FMN_DR2398"/>
    <property type="match status" value="1"/>
</dbReference>
<evidence type="ECO:0000313" key="3">
    <source>
        <dbReference type="Proteomes" id="UP000450917"/>
    </source>
</evidence>
<dbReference type="PANTHER" id="PTHR42815">
    <property type="entry name" value="FAD-BINDING, PUTATIVE (AFU_ORTHOLOGUE AFUA_6G07600)-RELATED"/>
    <property type="match status" value="1"/>
</dbReference>
<dbReference type="InterPro" id="IPR011576">
    <property type="entry name" value="Pyridox_Oxase_N"/>
</dbReference>
<evidence type="ECO:0000259" key="1">
    <source>
        <dbReference type="Pfam" id="PF01243"/>
    </source>
</evidence>
<comment type="caution">
    <text evidence="2">The sequence shown here is derived from an EMBL/GenBank/DDBJ whole genome shotgun (WGS) entry which is preliminary data.</text>
</comment>
<dbReference type="AlphaFoldDB" id="A0A7X2ZCL8"/>
<reference evidence="2 3" key="1">
    <citation type="submission" date="2019-11" db="EMBL/GenBank/DDBJ databases">
        <title>Draft genome sequences of five Paenibacillus species of dairy origin.</title>
        <authorList>
            <person name="Olajide A.M."/>
            <person name="Chen S."/>
            <person name="Lapointe G."/>
        </authorList>
    </citation>
    <scope>NUCLEOTIDE SEQUENCE [LARGE SCALE GENOMIC DNA]</scope>
    <source>
        <strain evidence="2 3">2CS3</strain>
    </source>
</reference>
<dbReference type="Proteomes" id="UP000450917">
    <property type="component" value="Unassembled WGS sequence"/>
</dbReference>
<feature type="domain" description="Pyridoxamine 5'-phosphate oxidase N-terminal" evidence="1">
    <location>
        <begin position="36"/>
        <end position="140"/>
    </location>
</feature>
<dbReference type="EMBL" id="WNZX01000011">
    <property type="protein sequence ID" value="MUG71825.1"/>
    <property type="molecule type" value="Genomic_DNA"/>
</dbReference>
<dbReference type="PANTHER" id="PTHR42815:SF2">
    <property type="entry name" value="FAD-BINDING, PUTATIVE (AFU_ORTHOLOGUE AFUA_6G07600)-RELATED"/>
    <property type="match status" value="1"/>
</dbReference>
<dbReference type="Pfam" id="PF01243">
    <property type="entry name" value="PNPOx_N"/>
    <property type="match status" value="1"/>
</dbReference>
<organism evidence="2 3">
    <name type="scientific">Paenibacillus validus</name>
    <dbReference type="NCBI Taxonomy" id="44253"/>
    <lineage>
        <taxon>Bacteria</taxon>
        <taxon>Bacillati</taxon>
        <taxon>Bacillota</taxon>
        <taxon>Bacilli</taxon>
        <taxon>Bacillales</taxon>
        <taxon>Paenibacillaceae</taxon>
        <taxon>Paenibacillus</taxon>
    </lineage>
</organism>
<keyword evidence="3" id="KW-1185">Reference proteome</keyword>
<dbReference type="Gene3D" id="2.30.110.10">
    <property type="entry name" value="Electron Transport, Fmn-binding Protein, Chain A"/>
    <property type="match status" value="1"/>
</dbReference>
<dbReference type="RefSeq" id="WP_127605228.1">
    <property type="nucleotide sequence ID" value="NZ_JARTHJ010000042.1"/>
</dbReference>
<dbReference type="SUPFAM" id="SSF50475">
    <property type="entry name" value="FMN-binding split barrel"/>
    <property type="match status" value="1"/>
</dbReference>
<dbReference type="InterPro" id="IPR012349">
    <property type="entry name" value="Split_barrel_FMN-bd"/>
</dbReference>
<sequence length="198" mass="22144">MDGSDIFELSIRSQNELRELVGTPHQAVVKKSVAQLDERTQDFISMSPLVFISTSSAEGKCDVSPRGDQPGFVHILDERRLMIPEKPGNRRGDSMFNILSNPHAGLLFLIPGLHEVLRINGRACVVKTADVMPKWPANQEPPLLSVVVEVEECFIHCSRALNKSQIWDVDTWPSKENLPSAAEMFQAHLKINGYTLKE</sequence>
<protein>
    <submittedName>
        <fullName evidence="2">Pyridoxamine 5'-phosphate oxidase family protein</fullName>
    </submittedName>
</protein>
<gene>
    <name evidence="2" type="ORF">GNP93_14220</name>
</gene>
<proteinExistence type="predicted"/>
<name>A0A7X2ZCL8_9BACL</name>
<accession>A0A7X2ZCL8</accession>
<dbReference type="InterPro" id="IPR024029">
    <property type="entry name" value="Pyridox_Oxase_FMN-dep"/>
</dbReference>
<evidence type="ECO:0000313" key="2">
    <source>
        <dbReference type="EMBL" id="MUG71825.1"/>
    </source>
</evidence>